<keyword evidence="2" id="KW-0732">Signal</keyword>
<dbReference type="AlphaFoldDB" id="A0A9P5A670"/>
<proteinExistence type="inferred from homology"/>
<organism evidence="4 5">
    <name type="scientific">Fusarium beomiforme</name>
    <dbReference type="NCBI Taxonomy" id="44412"/>
    <lineage>
        <taxon>Eukaryota</taxon>
        <taxon>Fungi</taxon>
        <taxon>Dikarya</taxon>
        <taxon>Ascomycota</taxon>
        <taxon>Pezizomycotina</taxon>
        <taxon>Sordariomycetes</taxon>
        <taxon>Hypocreomycetidae</taxon>
        <taxon>Hypocreales</taxon>
        <taxon>Nectriaceae</taxon>
        <taxon>Fusarium</taxon>
        <taxon>Fusarium burgessii species complex</taxon>
    </lineage>
</organism>
<dbReference type="PANTHER" id="PTHR43108:SF8">
    <property type="entry name" value="SD21168P"/>
    <property type="match status" value="1"/>
</dbReference>
<keyword evidence="5" id="KW-1185">Reference proteome</keyword>
<comment type="similarity">
    <text evidence="1">Belongs to the sulfatase family.</text>
</comment>
<accession>A0A9P5A670</accession>
<evidence type="ECO:0000256" key="2">
    <source>
        <dbReference type="SAM" id="SignalP"/>
    </source>
</evidence>
<dbReference type="GO" id="GO:0005539">
    <property type="term" value="F:glycosaminoglycan binding"/>
    <property type="evidence" value="ECO:0007669"/>
    <property type="project" value="TreeGrafter"/>
</dbReference>
<reference evidence="4" key="1">
    <citation type="journal article" date="2017" name="Mycologia">
        <title>Fusarium algeriense, sp. nov., a novel toxigenic crown rot pathogen of durum wheat from Algeria is nested in the Fusarium burgessii species complex.</title>
        <authorList>
            <person name="Laraba I."/>
            <person name="Keddad A."/>
            <person name="Boureghda H."/>
            <person name="Abdallah N."/>
            <person name="Vaughan M.M."/>
            <person name="Proctor R.H."/>
            <person name="Busman M."/>
            <person name="O'Donnell K."/>
        </authorList>
    </citation>
    <scope>NUCLEOTIDE SEQUENCE</scope>
    <source>
        <strain evidence="4">NRRL 25174</strain>
    </source>
</reference>
<dbReference type="CDD" id="cd16147">
    <property type="entry name" value="G6S"/>
    <property type="match status" value="1"/>
</dbReference>
<evidence type="ECO:0000313" key="5">
    <source>
        <dbReference type="Proteomes" id="UP000730481"/>
    </source>
</evidence>
<dbReference type="PANTHER" id="PTHR43108">
    <property type="entry name" value="N-ACETYLGLUCOSAMINE-6-SULFATASE FAMILY MEMBER"/>
    <property type="match status" value="1"/>
</dbReference>
<dbReference type="Pfam" id="PF00884">
    <property type="entry name" value="Sulfatase"/>
    <property type="match status" value="1"/>
</dbReference>
<comment type="caution">
    <text evidence="4">The sequence shown here is derived from an EMBL/GenBank/DDBJ whole genome shotgun (WGS) entry which is preliminary data.</text>
</comment>
<sequence>MQKLILGGLAAIAMPLAMAKTSKPNIVVIMSDDQDGRLGSLQAQPFVREVLSAEGLTLENHFATVAQCCPSRTSYLRGQASHNTNLTHVAPPGGAYEKFVYSHQDRYYLPDWLKSAGYQTEYIGKFMNGVTMATYSPGPRGWDHHDVLVSPYMYSYNNVVMSQDGKRPVFYSGYHQTDVIKAKALARLETLTSSDKPFYIQIAPTAPHTQQDGPSVPCVRHMWEFNNATAPRTPNFNPADKWQAMKPAWLKERKYLTDDQISYVDWQYRSRLQSLLGIDEMVQDIYELLKKKGELDNTYLIYTTDNGFHMGQNRQIGGKGLPYIEDTNIPMIIRGPGISPGSKSKIPSTHVDMAPTFLEIGGLKESSKDYPTFLDGRSLVGEWKNPDASYSSEKEILNVEFWGTIDNAASPDYSLRSGVYAYKTLRIVSETSAWLYSRWCTNNETELYDTIADPYELNNLAINPTPENKRIMQRLNGLLLVTKSCSQESCRDPWKILQKNSGGDFKTLQEALDSKYDAFFASLPSVGYQKCMNYQSVENEGPYYPPESISLASQYRHNTDNFPFAKVVNFTRVPGNDGRMGTAAQRHVNLTTILKTAREVTDKEIGAAKMCHPEDCPSKDGLAYPVAFCYSLGNYLRVLI</sequence>
<name>A0A9P5A670_9HYPO</name>
<dbReference type="GO" id="GO:0008449">
    <property type="term" value="F:N-acetylglucosamine-6-sulfatase activity"/>
    <property type="evidence" value="ECO:0007669"/>
    <property type="project" value="TreeGrafter"/>
</dbReference>
<dbReference type="InterPro" id="IPR000917">
    <property type="entry name" value="Sulfatase_N"/>
</dbReference>
<dbReference type="OrthoDB" id="96314at2759"/>
<dbReference type="SUPFAM" id="SSF53649">
    <property type="entry name" value="Alkaline phosphatase-like"/>
    <property type="match status" value="1"/>
</dbReference>
<dbReference type="InterPro" id="IPR017850">
    <property type="entry name" value="Alkaline_phosphatase_core_sf"/>
</dbReference>
<reference evidence="4" key="2">
    <citation type="submission" date="2020-02" db="EMBL/GenBank/DDBJ databases">
        <title>Identification and distribution of gene clusters putatively required for synthesis of sphingolipid metabolism inhibitors in phylogenetically diverse species of the filamentous fungus Fusarium.</title>
        <authorList>
            <person name="Kim H.-S."/>
            <person name="Busman M."/>
            <person name="Brown D.W."/>
            <person name="Divon H."/>
            <person name="Uhlig S."/>
            <person name="Proctor R.H."/>
        </authorList>
    </citation>
    <scope>NUCLEOTIDE SEQUENCE</scope>
    <source>
        <strain evidence="4">NRRL 25174</strain>
    </source>
</reference>
<dbReference type="Gene3D" id="3.40.720.10">
    <property type="entry name" value="Alkaline Phosphatase, subunit A"/>
    <property type="match status" value="1"/>
</dbReference>
<feature type="signal peptide" evidence="2">
    <location>
        <begin position="1"/>
        <end position="19"/>
    </location>
</feature>
<evidence type="ECO:0000313" key="4">
    <source>
        <dbReference type="EMBL" id="KAF4332964.1"/>
    </source>
</evidence>
<gene>
    <name evidence="4" type="ORF">FBEOM_13237</name>
</gene>
<feature type="domain" description="Sulfatase N-terminal" evidence="3">
    <location>
        <begin position="24"/>
        <end position="362"/>
    </location>
</feature>
<evidence type="ECO:0000259" key="3">
    <source>
        <dbReference type="Pfam" id="PF00884"/>
    </source>
</evidence>
<feature type="chain" id="PRO_5040508591" evidence="2">
    <location>
        <begin position="20"/>
        <end position="640"/>
    </location>
</feature>
<evidence type="ECO:0000256" key="1">
    <source>
        <dbReference type="ARBA" id="ARBA00008779"/>
    </source>
</evidence>
<dbReference type="Proteomes" id="UP000730481">
    <property type="component" value="Unassembled WGS sequence"/>
</dbReference>
<protein>
    <submittedName>
        <fullName evidence="4">Arylsulfatase</fullName>
    </submittedName>
</protein>
<dbReference type="EMBL" id="PVQB02000932">
    <property type="protein sequence ID" value="KAF4332964.1"/>
    <property type="molecule type" value="Genomic_DNA"/>
</dbReference>